<reference evidence="3" key="2">
    <citation type="submission" date="2020-04" db="EMBL/GenBank/DDBJ databases">
        <authorList>
            <consortium name="NCBI Genome Project"/>
        </authorList>
    </citation>
    <scope>NUCLEOTIDE SEQUENCE</scope>
    <source>
        <strain evidence="3">CBS 304.34</strain>
    </source>
</reference>
<reference evidence="1 3" key="1">
    <citation type="journal article" date="2020" name="Stud. Mycol.">
        <title>101 Dothideomycetes genomes: a test case for predicting lifestyles and emergence of pathogens.</title>
        <authorList>
            <person name="Haridas S."/>
            <person name="Albert R."/>
            <person name="Binder M."/>
            <person name="Bloem J."/>
            <person name="Labutti K."/>
            <person name="Salamov A."/>
            <person name="Andreopoulos B."/>
            <person name="Baker S."/>
            <person name="Barry K."/>
            <person name="Bills G."/>
            <person name="Bluhm B."/>
            <person name="Cannon C."/>
            <person name="Castanera R."/>
            <person name="Culley D."/>
            <person name="Daum C."/>
            <person name="Ezra D."/>
            <person name="Gonzalez J."/>
            <person name="Henrissat B."/>
            <person name="Kuo A."/>
            <person name="Liang C."/>
            <person name="Lipzen A."/>
            <person name="Lutzoni F."/>
            <person name="Magnuson J."/>
            <person name="Mondo S."/>
            <person name="Nolan M."/>
            <person name="Ohm R."/>
            <person name="Pangilinan J."/>
            <person name="Park H.-J."/>
            <person name="Ramirez L."/>
            <person name="Alfaro M."/>
            <person name="Sun H."/>
            <person name="Tritt A."/>
            <person name="Yoshinaga Y."/>
            <person name="Zwiers L.-H."/>
            <person name="Turgeon B."/>
            <person name="Goodwin S."/>
            <person name="Spatafora J."/>
            <person name="Crous P."/>
            <person name="Grigoriev I."/>
        </authorList>
    </citation>
    <scope>NUCLEOTIDE SEQUENCE</scope>
    <source>
        <strain evidence="1 3">CBS 304.34</strain>
    </source>
</reference>
<dbReference type="EMBL" id="MU003718">
    <property type="protein sequence ID" value="KAF2803386.1"/>
    <property type="molecule type" value="Genomic_DNA"/>
</dbReference>
<reference evidence="3" key="3">
    <citation type="submission" date="2025-04" db="UniProtKB">
        <authorList>
            <consortium name="RefSeq"/>
        </authorList>
    </citation>
    <scope>IDENTIFICATION</scope>
    <source>
        <strain evidence="3">CBS 304.34</strain>
    </source>
</reference>
<keyword evidence="2" id="KW-1185">Reference proteome</keyword>
<evidence type="ECO:0000313" key="2">
    <source>
        <dbReference type="Proteomes" id="UP000504636"/>
    </source>
</evidence>
<dbReference type="RefSeq" id="XP_033570350.1">
    <property type="nucleotide sequence ID" value="XM_033726168.1"/>
</dbReference>
<accession>A0A6A6Y3I5</accession>
<name>A0A6A6Y3I5_9PEZI</name>
<dbReference type="AlphaFoldDB" id="A0A6A6Y3I5"/>
<gene>
    <name evidence="1 3" type="ORF">BDZ99DRAFT_526742</name>
</gene>
<protein>
    <submittedName>
        <fullName evidence="1 3">Uncharacterized protein</fullName>
    </submittedName>
</protein>
<dbReference type="GeneID" id="54467061"/>
<sequence length="196" mass="21896">MGRNNVRKGSDLLQRAGSQIDIASVIPEFGDQPRYIVGHDMSQIDLERFINVIRHGQNDAWMQPQSSLANSPITPATNCLVTCEARNIIRGFPPRYHQTTRKPVVKESDVVFILVVQGRSGSNRSKFVLRTGLEATGAELFFEAANGFSVVFSGAMLKTNMDKRRDVRYGYKRESTLEELVSISEDDAEKMIGVLC</sequence>
<dbReference type="OrthoDB" id="5292177at2759"/>
<evidence type="ECO:0000313" key="3">
    <source>
        <dbReference type="RefSeq" id="XP_033570350.1"/>
    </source>
</evidence>
<organism evidence="1">
    <name type="scientific">Mytilinidion resinicola</name>
    <dbReference type="NCBI Taxonomy" id="574789"/>
    <lineage>
        <taxon>Eukaryota</taxon>
        <taxon>Fungi</taxon>
        <taxon>Dikarya</taxon>
        <taxon>Ascomycota</taxon>
        <taxon>Pezizomycotina</taxon>
        <taxon>Dothideomycetes</taxon>
        <taxon>Pleosporomycetidae</taxon>
        <taxon>Mytilinidiales</taxon>
        <taxon>Mytilinidiaceae</taxon>
        <taxon>Mytilinidion</taxon>
    </lineage>
</organism>
<evidence type="ECO:0000313" key="1">
    <source>
        <dbReference type="EMBL" id="KAF2803386.1"/>
    </source>
</evidence>
<proteinExistence type="predicted"/>
<dbReference type="Proteomes" id="UP000504636">
    <property type="component" value="Unplaced"/>
</dbReference>